<evidence type="ECO:0000259" key="3">
    <source>
        <dbReference type="PROSITE" id="PS00624"/>
    </source>
</evidence>
<feature type="domain" description="Glucose-methanol-choline oxidoreductase N-terminal" evidence="3">
    <location>
        <begin position="268"/>
        <end position="282"/>
    </location>
</feature>
<keyword evidence="2" id="KW-0274">FAD</keyword>
<dbReference type="InterPro" id="IPR053208">
    <property type="entry name" value="GMC_Oxidoreductase_CD"/>
</dbReference>
<dbReference type="Pfam" id="PF05199">
    <property type="entry name" value="GMC_oxred_C"/>
    <property type="match status" value="1"/>
</dbReference>
<comment type="caution">
    <text evidence="4">The sequence shown here is derived from an EMBL/GenBank/DDBJ whole genome shotgun (WGS) entry which is preliminary data.</text>
</comment>
<dbReference type="InterPro" id="IPR036188">
    <property type="entry name" value="FAD/NAD-bd_sf"/>
</dbReference>
<gene>
    <name evidence="4" type="ORF">B0I35DRAFT_449459</name>
</gene>
<dbReference type="Proteomes" id="UP000813444">
    <property type="component" value="Unassembled WGS sequence"/>
</dbReference>
<dbReference type="PRINTS" id="PR00420">
    <property type="entry name" value="RNGMNOXGNASE"/>
</dbReference>
<dbReference type="PROSITE" id="PS00624">
    <property type="entry name" value="GMC_OXRED_2"/>
    <property type="match status" value="1"/>
</dbReference>
<dbReference type="SUPFAM" id="SSF54373">
    <property type="entry name" value="FAD-linked reductases, C-terminal domain"/>
    <property type="match status" value="1"/>
</dbReference>
<name>A0A8K0WTU8_9HYPO</name>
<dbReference type="Gene3D" id="3.30.410.10">
    <property type="entry name" value="Cholesterol Oxidase, domain 2"/>
    <property type="match status" value="1"/>
</dbReference>
<dbReference type="AlphaFoldDB" id="A0A8K0WTU8"/>
<feature type="binding site" evidence="2">
    <location>
        <begin position="531"/>
        <end position="532"/>
    </location>
    <ligand>
        <name>FAD</name>
        <dbReference type="ChEBI" id="CHEBI:57692"/>
    </ligand>
</feature>
<dbReference type="Pfam" id="PF00732">
    <property type="entry name" value="GMC_oxred_N"/>
    <property type="match status" value="1"/>
</dbReference>
<dbReference type="SUPFAM" id="SSF51905">
    <property type="entry name" value="FAD/NAD(P)-binding domain"/>
    <property type="match status" value="1"/>
</dbReference>
<dbReference type="PIRSF" id="PIRSF000137">
    <property type="entry name" value="Alcohol_oxidase"/>
    <property type="match status" value="1"/>
</dbReference>
<accession>A0A8K0WTU8</accession>
<protein>
    <submittedName>
        <fullName evidence="4">Cellobiose dehydrogenase</fullName>
    </submittedName>
</protein>
<dbReference type="OrthoDB" id="413885at2759"/>
<evidence type="ECO:0000256" key="1">
    <source>
        <dbReference type="ARBA" id="ARBA00010790"/>
    </source>
</evidence>
<dbReference type="InterPro" id="IPR000172">
    <property type="entry name" value="GMC_OxRdtase_N"/>
</dbReference>
<feature type="binding site" evidence="2">
    <location>
        <position position="231"/>
    </location>
    <ligand>
        <name>FAD</name>
        <dbReference type="ChEBI" id="CHEBI:57692"/>
    </ligand>
</feature>
<dbReference type="InterPro" id="IPR012132">
    <property type="entry name" value="GMC_OxRdtase"/>
</dbReference>
<sequence>MKSIAVIAATTDWTTTEWDAIVVGAGTAGIIVADRLSEAGMSTLLLELGGVSYGVTGGRERPDWLQGTDLSRVDVPGLYKSIFSGGSPLLCPSDVVSAFQACTIGGNSAINAGLYFQPPADDWDSYFPEGWHSKDVQPAISRLLARQPAVTAYSQDNKYYLQSGYNAAREWLVGAAGFTNVSMSAEPNKKDRVFGRPVYNYIGGQRGGPTRTYLQSALKRSNFHLQTGARVKHIIQNKGTASGVVVTVNGKDTTVKIKANGKVVLSAGAILSPKILMYSGIGPADVLNKLAQASHTPYTSKSWVVNSAVGNGLFDNPNTFIELSSPSVQAYTQSYSNPVPQDRDLFLSKRSGPYTFASQTSVFWGYVPHSDGTKTGVQGTIDSSGYSGFTNGNTITLNVYGTSGLLSAGRVVLSDDGKFTAGPSSDVYYTHERDAKDIATFIHSIFQALPKSTPQSPAKNGLTPLNIPQSSTVAEIQKYITTPSAYAVGQVQHWSSSCRIGSCVDKDTKVIGTKNIHVIDASILSPLTVNPQFGVMVAAEKGTERILASRAQIKASINISI</sequence>
<proteinExistence type="inferred from homology"/>
<dbReference type="InterPro" id="IPR007867">
    <property type="entry name" value="GMC_OxRtase_C"/>
</dbReference>
<dbReference type="GO" id="GO:0050660">
    <property type="term" value="F:flavin adenine dinucleotide binding"/>
    <property type="evidence" value="ECO:0007669"/>
    <property type="project" value="InterPro"/>
</dbReference>
<evidence type="ECO:0000313" key="5">
    <source>
        <dbReference type="Proteomes" id="UP000813444"/>
    </source>
</evidence>
<organism evidence="4 5">
    <name type="scientific">Stachybotrys elegans</name>
    <dbReference type="NCBI Taxonomy" id="80388"/>
    <lineage>
        <taxon>Eukaryota</taxon>
        <taxon>Fungi</taxon>
        <taxon>Dikarya</taxon>
        <taxon>Ascomycota</taxon>
        <taxon>Pezizomycotina</taxon>
        <taxon>Sordariomycetes</taxon>
        <taxon>Hypocreomycetidae</taxon>
        <taxon>Hypocreales</taxon>
        <taxon>Stachybotryaceae</taxon>
        <taxon>Stachybotrys</taxon>
    </lineage>
</organism>
<evidence type="ECO:0000256" key="2">
    <source>
        <dbReference type="PIRSR" id="PIRSR000137-2"/>
    </source>
</evidence>
<comment type="cofactor">
    <cofactor evidence="2">
        <name>FAD</name>
        <dbReference type="ChEBI" id="CHEBI:57692"/>
    </cofactor>
</comment>
<comment type="similarity">
    <text evidence="1">Belongs to the GMC oxidoreductase family.</text>
</comment>
<evidence type="ECO:0000313" key="4">
    <source>
        <dbReference type="EMBL" id="KAH7324512.1"/>
    </source>
</evidence>
<reference evidence="4" key="1">
    <citation type="journal article" date="2021" name="Nat. Commun.">
        <title>Genetic determinants of endophytism in the Arabidopsis root mycobiome.</title>
        <authorList>
            <person name="Mesny F."/>
            <person name="Miyauchi S."/>
            <person name="Thiergart T."/>
            <person name="Pickel B."/>
            <person name="Atanasova L."/>
            <person name="Karlsson M."/>
            <person name="Huettel B."/>
            <person name="Barry K.W."/>
            <person name="Haridas S."/>
            <person name="Chen C."/>
            <person name="Bauer D."/>
            <person name="Andreopoulos W."/>
            <person name="Pangilinan J."/>
            <person name="LaButti K."/>
            <person name="Riley R."/>
            <person name="Lipzen A."/>
            <person name="Clum A."/>
            <person name="Drula E."/>
            <person name="Henrissat B."/>
            <person name="Kohler A."/>
            <person name="Grigoriev I.V."/>
            <person name="Martin F.M."/>
            <person name="Hacquard S."/>
        </authorList>
    </citation>
    <scope>NUCLEOTIDE SEQUENCE</scope>
    <source>
        <strain evidence="4">MPI-CAGE-CH-0235</strain>
    </source>
</reference>
<dbReference type="GO" id="GO:0016614">
    <property type="term" value="F:oxidoreductase activity, acting on CH-OH group of donors"/>
    <property type="evidence" value="ECO:0007669"/>
    <property type="project" value="InterPro"/>
</dbReference>
<keyword evidence="5" id="KW-1185">Reference proteome</keyword>
<dbReference type="PANTHER" id="PTHR47190:SF1">
    <property type="entry name" value="GLUCOSE-METHANOL-CHOLINE OXIDOREDUCTASE N-TERMINAL DOMAIN-CONTAINING PROTEIN"/>
    <property type="match status" value="1"/>
</dbReference>
<dbReference type="Gene3D" id="3.50.50.60">
    <property type="entry name" value="FAD/NAD(P)-binding domain"/>
    <property type="match status" value="1"/>
</dbReference>
<dbReference type="EMBL" id="JAGPNK010000003">
    <property type="protein sequence ID" value="KAH7324512.1"/>
    <property type="molecule type" value="Genomic_DNA"/>
</dbReference>
<dbReference type="PANTHER" id="PTHR47190">
    <property type="entry name" value="DEHYDROGENASE, PUTATIVE-RELATED"/>
    <property type="match status" value="1"/>
</dbReference>
<keyword evidence="2" id="KW-0285">Flavoprotein</keyword>